<protein>
    <submittedName>
        <fullName evidence="1">Uncharacterized protein</fullName>
    </submittedName>
</protein>
<reference evidence="1" key="1">
    <citation type="journal article" date="2022" name="bioRxiv">
        <title>Sequencing and chromosome-scale assembly of the giantPleurodeles waltlgenome.</title>
        <authorList>
            <person name="Brown T."/>
            <person name="Elewa A."/>
            <person name="Iarovenko S."/>
            <person name="Subramanian E."/>
            <person name="Araus A.J."/>
            <person name="Petzold A."/>
            <person name="Susuki M."/>
            <person name="Suzuki K.-i.T."/>
            <person name="Hayashi T."/>
            <person name="Toyoda A."/>
            <person name="Oliveira C."/>
            <person name="Osipova E."/>
            <person name="Leigh N.D."/>
            <person name="Simon A."/>
            <person name="Yun M.H."/>
        </authorList>
    </citation>
    <scope>NUCLEOTIDE SEQUENCE</scope>
    <source>
        <strain evidence="1">20211129_DDA</strain>
        <tissue evidence="1">Liver</tissue>
    </source>
</reference>
<dbReference type="Proteomes" id="UP001066276">
    <property type="component" value="Chromosome 9"/>
</dbReference>
<name>A0AAV7MN60_PLEWA</name>
<sequence>MQAESHVPVSGISGSRSSFATAAVRSLPMLRFQARRGSFSARAASSVRASPFMPMHYCVTQVDPHSLTTDAHCLLPQAASVRLHTAIRRHHGPNLVFRWFSAQHAILPPQGATIVAGGQKTETARGASVPQRFMLICCGRHPLA</sequence>
<gene>
    <name evidence="1" type="ORF">NDU88_002609</name>
</gene>
<evidence type="ECO:0000313" key="1">
    <source>
        <dbReference type="EMBL" id="KAJ1105201.1"/>
    </source>
</evidence>
<evidence type="ECO:0000313" key="2">
    <source>
        <dbReference type="Proteomes" id="UP001066276"/>
    </source>
</evidence>
<organism evidence="1 2">
    <name type="scientific">Pleurodeles waltl</name>
    <name type="common">Iberian ribbed newt</name>
    <dbReference type="NCBI Taxonomy" id="8319"/>
    <lineage>
        <taxon>Eukaryota</taxon>
        <taxon>Metazoa</taxon>
        <taxon>Chordata</taxon>
        <taxon>Craniata</taxon>
        <taxon>Vertebrata</taxon>
        <taxon>Euteleostomi</taxon>
        <taxon>Amphibia</taxon>
        <taxon>Batrachia</taxon>
        <taxon>Caudata</taxon>
        <taxon>Salamandroidea</taxon>
        <taxon>Salamandridae</taxon>
        <taxon>Pleurodelinae</taxon>
        <taxon>Pleurodeles</taxon>
    </lineage>
</organism>
<keyword evidence="2" id="KW-1185">Reference proteome</keyword>
<accession>A0AAV7MN60</accession>
<dbReference type="EMBL" id="JANPWB010000013">
    <property type="protein sequence ID" value="KAJ1105201.1"/>
    <property type="molecule type" value="Genomic_DNA"/>
</dbReference>
<comment type="caution">
    <text evidence="1">The sequence shown here is derived from an EMBL/GenBank/DDBJ whole genome shotgun (WGS) entry which is preliminary data.</text>
</comment>
<proteinExistence type="predicted"/>
<dbReference type="AlphaFoldDB" id="A0AAV7MN60"/>